<accession>A0A135TA23</accession>
<dbReference type="AlphaFoldDB" id="A0A135TA23"/>
<feature type="domain" description="DUF6546" evidence="1">
    <location>
        <begin position="88"/>
        <end position="165"/>
    </location>
</feature>
<evidence type="ECO:0000259" key="1">
    <source>
        <dbReference type="Pfam" id="PF20183"/>
    </source>
</evidence>
<name>A0A135TA23_9PEZI</name>
<reference evidence="2 3" key="1">
    <citation type="submission" date="2014-02" db="EMBL/GenBank/DDBJ databases">
        <title>The genome sequence of Colletotrichum nymphaeae SA-01.</title>
        <authorList>
            <person name="Baroncelli R."/>
            <person name="Thon M.R."/>
        </authorList>
    </citation>
    <scope>NUCLEOTIDE SEQUENCE [LARGE SCALE GENOMIC DNA]</scope>
    <source>
        <strain evidence="2 3">SA-01</strain>
    </source>
</reference>
<comment type="caution">
    <text evidence="2">The sequence shown here is derived from an EMBL/GenBank/DDBJ whole genome shotgun (WGS) entry which is preliminary data.</text>
</comment>
<proteinExistence type="predicted"/>
<dbReference type="Proteomes" id="UP000070054">
    <property type="component" value="Unassembled WGS sequence"/>
</dbReference>
<protein>
    <recommendedName>
        <fullName evidence="1">DUF6546 domain-containing protein</fullName>
    </recommendedName>
</protein>
<keyword evidence="3" id="KW-1185">Reference proteome</keyword>
<sequence>MEQGPFDSDDEELEWWDKLPLAPAVTSLLLRQQSRRRWKPESLAHMFSRLPRLQEVHYEPWREWDNTTQKSTDKDYQILLNSLRRSNHSLKRLVIFENFNQQYPANMRRRELLEGEDVGTHALRRPIRDIGQMIALTSLSFEHLAASYIADASHFFEARLDWAWPP</sequence>
<dbReference type="Pfam" id="PF20183">
    <property type="entry name" value="DUF6546"/>
    <property type="match status" value="1"/>
</dbReference>
<organism evidence="2 3">
    <name type="scientific">Colletotrichum nymphaeae SA-01</name>
    <dbReference type="NCBI Taxonomy" id="1460502"/>
    <lineage>
        <taxon>Eukaryota</taxon>
        <taxon>Fungi</taxon>
        <taxon>Dikarya</taxon>
        <taxon>Ascomycota</taxon>
        <taxon>Pezizomycotina</taxon>
        <taxon>Sordariomycetes</taxon>
        <taxon>Hypocreomycetidae</taxon>
        <taxon>Glomerellales</taxon>
        <taxon>Glomerellaceae</taxon>
        <taxon>Colletotrichum</taxon>
        <taxon>Colletotrichum acutatum species complex</taxon>
    </lineage>
</organism>
<evidence type="ECO:0000313" key="2">
    <source>
        <dbReference type="EMBL" id="KXH44924.1"/>
    </source>
</evidence>
<dbReference type="EMBL" id="JEMN01001190">
    <property type="protein sequence ID" value="KXH44924.1"/>
    <property type="molecule type" value="Genomic_DNA"/>
</dbReference>
<dbReference type="OrthoDB" id="4802432at2759"/>
<gene>
    <name evidence="2" type="ORF">CNYM01_12561</name>
</gene>
<evidence type="ECO:0000313" key="3">
    <source>
        <dbReference type="Proteomes" id="UP000070054"/>
    </source>
</evidence>
<dbReference type="InterPro" id="IPR046676">
    <property type="entry name" value="DUF6546"/>
</dbReference>